<dbReference type="Proteomes" id="UP000305887">
    <property type="component" value="Unassembled WGS sequence"/>
</dbReference>
<sequence length="151" mass="16995">MSAETSNPLHPARHFSMWILSRSKGGSAVRAAAYIDRTKITDGRTGISHDSRQKAGLLRTGIVNWNDGDGPALWNGFEAVETRINARLGRELRIALPKELPIGEQVRLVRSYCLWMKDQYGLACEWAIHAPTFHDEKEGRQLWQERSAPDG</sequence>
<reference evidence="4 5" key="1">
    <citation type="submission" date="2019-06" db="EMBL/GenBank/DDBJ databases">
        <title>YIM 131921 draft genome.</title>
        <authorList>
            <person name="Jiang L."/>
        </authorList>
    </citation>
    <scope>NUCLEOTIDE SEQUENCE [LARGE SCALE GENOMIC DNA]</scope>
    <source>
        <strain evidence="4 5">YIM 131921</strain>
    </source>
</reference>
<dbReference type="InterPro" id="IPR005053">
    <property type="entry name" value="MobA_MobL"/>
</dbReference>
<feature type="domain" description="MobA/MobL protein" evidence="3">
    <location>
        <begin position="27"/>
        <end position="132"/>
    </location>
</feature>
<dbReference type="Pfam" id="PF03389">
    <property type="entry name" value="MobA_MobL"/>
    <property type="match status" value="1"/>
</dbReference>
<dbReference type="EMBL" id="VDFU01000025">
    <property type="protein sequence ID" value="TNC47511.1"/>
    <property type="molecule type" value="Genomic_DNA"/>
</dbReference>
<comment type="caution">
    <text evidence="4">The sequence shown here is derived from an EMBL/GenBank/DDBJ whole genome shotgun (WGS) entry which is preliminary data.</text>
</comment>
<proteinExistence type="inferred from homology"/>
<evidence type="ECO:0000259" key="3">
    <source>
        <dbReference type="Pfam" id="PF03389"/>
    </source>
</evidence>
<dbReference type="AlphaFoldDB" id="A0A5C4MTW2"/>
<comment type="similarity">
    <text evidence="1">Belongs to the MobA/MobL family.</text>
</comment>
<evidence type="ECO:0000313" key="5">
    <source>
        <dbReference type="Proteomes" id="UP000305887"/>
    </source>
</evidence>
<gene>
    <name evidence="4" type="ORF">FHG66_16715</name>
</gene>
<keyword evidence="5" id="KW-1185">Reference proteome</keyword>
<name>A0A5C4MTW2_9RHOB</name>
<evidence type="ECO:0000256" key="2">
    <source>
        <dbReference type="ARBA" id="ARBA00022971"/>
    </source>
</evidence>
<accession>A0A5C4MTW2</accession>
<keyword evidence="2" id="KW-0184">Conjugation</keyword>
<evidence type="ECO:0000313" key="4">
    <source>
        <dbReference type="EMBL" id="TNC47511.1"/>
    </source>
</evidence>
<dbReference type="OrthoDB" id="1826980at2"/>
<protein>
    <recommendedName>
        <fullName evidence="3">MobA/MobL protein domain-containing protein</fullName>
    </recommendedName>
</protein>
<dbReference type="Gene3D" id="3.30.930.30">
    <property type="match status" value="1"/>
</dbReference>
<organism evidence="4 5">
    <name type="scientific">Rubellimicrobium rubrum</name>
    <dbReference type="NCBI Taxonomy" id="2585369"/>
    <lineage>
        <taxon>Bacteria</taxon>
        <taxon>Pseudomonadati</taxon>
        <taxon>Pseudomonadota</taxon>
        <taxon>Alphaproteobacteria</taxon>
        <taxon>Rhodobacterales</taxon>
        <taxon>Roseobacteraceae</taxon>
        <taxon>Rubellimicrobium</taxon>
    </lineage>
</organism>
<evidence type="ECO:0000256" key="1">
    <source>
        <dbReference type="ARBA" id="ARBA00010873"/>
    </source>
</evidence>